<keyword evidence="4 6" id="KW-1133">Transmembrane helix</keyword>
<gene>
    <name evidence="7" type="ORF">GX576_14465</name>
</gene>
<feature type="transmembrane region" description="Helical" evidence="6">
    <location>
        <begin position="44"/>
        <end position="64"/>
    </location>
</feature>
<dbReference type="OrthoDB" id="3460090at2"/>
<keyword evidence="5 6" id="KW-0472">Membrane</keyword>
<name>A0A7X7LYM5_9RHOO</name>
<protein>
    <submittedName>
        <fullName evidence="7">Branched-chain amino acid ABC transporter permease</fullName>
    </submittedName>
</protein>
<evidence type="ECO:0000256" key="3">
    <source>
        <dbReference type="ARBA" id="ARBA00022692"/>
    </source>
</evidence>
<evidence type="ECO:0000256" key="6">
    <source>
        <dbReference type="SAM" id="Phobius"/>
    </source>
</evidence>
<sequence length="279" mass="28141">MVATYAIAGLGVVIVVGQAGQVTFGQGALVALGAYAEAVLAGRGVPVILSLPAAVALGAAGGALASLPAWRLGGLYFGMSTLAFALLVEEALVRWEGLTRGAAGLATPALALAGVALDAPLAQALASLATLLCALFFCRRLLASRLGRAWRAVREDEAAAEACGIDAARAKTLAFAVGGALSGLAGALYAHWIGFISPEQFGLMFSFELLMLAFIGGARRLAGAAWGALVIVAIPQGIAVLRDLLPGDWARAAGLEAMLFGAVIVAVVLLRPGGIAGRR</sequence>
<dbReference type="GO" id="GO:0015658">
    <property type="term" value="F:branched-chain amino acid transmembrane transporter activity"/>
    <property type="evidence" value="ECO:0007669"/>
    <property type="project" value="InterPro"/>
</dbReference>
<dbReference type="Pfam" id="PF02653">
    <property type="entry name" value="BPD_transp_2"/>
    <property type="match status" value="1"/>
</dbReference>
<evidence type="ECO:0000313" key="7">
    <source>
        <dbReference type="EMBL" id="NLF55569.1"/>
    </source>
</evidence>
<dbReference type="GO" id="GO:0005886">
    <property type="term" value="C:plasma membrane"/>
    <property type="evidence" value="ECO:0007669"/>
    <property type="project" value="UniProtKB-SubCell"/>
</dbReference>
<feature type="transmembrane region" description="Helical" evidence="6">
    <location>
        <begin position="224"/>
        <end position="241"/>
    </location>
</feature>
<evidence type="ECO:0000256" key="5">
    <source>
        <dbReference type="ARBA" id="ARBA00023136"/>
    </source>
</evidence>
<evidence type="ECO:0000313" key="8">
    <source>
        <dbReference type="Proteomes" id="UP000536534"/>
    </source>
</evidence>
<feature type="transmembrane region" description="Helical" evidence="6">
    <location>
        <begin position="200"/>
        <end position="217"/>
    </location>
</feature>
<feature type="transmembrane region" description="Helical" evidence="6">
    <location>
        <begin position="6"/>
        <end position="32"/>
    </location>
</feature>
<comment type="caution">
    <text evidence="7">The sequence shown here is derived from an EMBL/GenBank/DDBJ whole genome shotgun (WGS) entry which is preliminary data.</text>
</comment>
<dbReference type="Proteomes" id="UP000536534">
    <property type="component" value="Unassembled WGS sequence"/>
</dbReference>
<feature type="transmembrane region" description="Helical" evidence="6">
    <location>
        <begin position="253"/>
        <end position="270"/>
    </location>
</feature>
<dbReference type="AlphaFoldDB" id="A0A7X7LYM5"/>
<evidence type="ECO:0000256" key="1">
    <source>
        <dbReference type="ARBA" id="ARBA00004651"/>
    </source>
</evidence>
<dbReference type="PANTHER" id="PTHR30482:SF10">
    <property type="entry name" value="HIGH-AFFINITY BRANCHED-CHAIN AMINO ACID TRANSPORT PROTEIN BRAE"/>
    <property type="match status" value="1"/>
</dbReference>
<dbReference type="EMBL" id="JAAYYV010000406">
    <property type="protein sequence ID" value="NLF55569.1"/>
    <property type="molecule type" value="Genomic_DNA"/>
</dbReference>
<reference evidence="7 8" key="1">
    <citation type="journal article" date="2020" name="Biotechnol. Biofuels">
        <title>New insights from the biogas microbiome by comprehensive genome-resolved metagenomics of nearly 1600 species originating from multiple anaerobic digesters.</title>
        <authorList>
            <person name="Campanaro S."/>
            <person name="Treu L."/>
            <person name="Rodriguez-R L.M."/>
            <person name="Kovalovszki A."/>
            <person name="Ziels R.M."/>
            <person name="Maus I."/>
            <person name="Zhu X."/>
            <person name="Kougias P.G."/>
            <person name="Basile A."/>
            <person name="Luo G."/>
            <person name="Schluter A."/>
            <person name="Konstantinidis K.T."/>
            <person name="Angelidaki I."/>
        </authorList>
    </citation>
    <scope>NUCLEOTIDE SEQUENCE [LARGE SCALE GENOMIC DNA]</scope>
    <source>
        <strain evidence="7">AS06rmzACSIP_256</strain>
    </source>
</reference>
<accession>A0A7X7LYM5</accession>
<feature type="transmembrane region" description="Helical" evidence="6">
    <location>
        <begin position="173"/>
        <end position="194"/>
    </location>
</feature>
<keyword evidence="3 6" id="KW-0812">Transmembrane</keyword>
<dbReference type="InterPro" id="IPR043428">
    <property type="entry name" value="LivM-like"/>
</dbReference>
<keyword evidence="2" id="KW-1003">Cell membrane</keyword>
<feature type="transmembrane region" description="Helical" evidence="6">
    <location>
        <begin position="70"/>
        <end position="88"/>
    </location>
</feature>
<comment type="subcellular location">
    <subcellularLocation>
        <location evidence="1">Cell membrane</location>
        <topology evidence="1">Multi-pass membrane protein</topology>
    </subcellularLocation>
</comment>
<organism evidence="7 8">
    <name type="scientific">Thauera phenolivorans</name>
    <dbReference type="NCBI Taxonomy" id="1792543"/>
    <lineage>
        <taxon>Bacteria</taxon>
        <taxon>Pseudomonadati</taxon>
        <taxon>Pseudomonadota</taxon>
        <taxon>Betaproteobacteria</taxon>
        <taxon>Rhodocyclales</taxon>
        <taxon>Zoogloeaceae</taxon>
        <taxon>Thauera</taxon>
    </lineage>
</organism>
<feature type="transmembrane region" description="Helical" evidence="6">
    <location>
        <begin position="123"/>
        <end position="142"/>
    </location>
</feature>
<dbReference type="InterPro" id="IPR001851">
    <property type="entry name" value="ABC_transp_permease"/>
</dbReference>
<dbReference type="PANTHER" id="PTHR30482">
    <property type="entry name" value="HIGH-AFFINITY BRANCHED-CHAIN AMINO ACID TRANSPORT SYSTEM PERMEASE"/>
    <property type="match status" value="1"/>
</dbReference>
<dbReference type="CDD" id="cd06581">
    <property type="entry name" value="TM_PBP1_LivM_like"/>
    <property type="match status" value="1"/>
</dbReference>
<proteinExistence type="predicted"/>
<evidence type="ECO:0000256" key="4">
    <source>
        <dbReference type="ARBA" id="ARBA00022989"/>
    </source>
</evidence>
<evidence type="ECO:0000256" key="2">
    <source>
        <dbReference type="ARBA" id="ARBA00022475"/>
    </source>
</evidence>